<dbReference type="EMBL" id="CYGX02000028">
    <property type="protein sequence ID" value="SIT41117.1"/>
    <property type="molecule type" value="Genomic_DNA"/>
</dbReference>
<evidence type="ECO:0000313" key="2">
    <source>
        <dbReference type="Proteomes" id="UP000187012"/>
    </source>
</evidence>
<name>A0A1N7S2B0_9BURK</name>
<organism evidence="1 2">
    <name type="scientific">Paraburkholderia ribeironis</name>
    <dbReference type="NCBI Taxonomy" id="1247936"/>
    <lineage>
        <taxon>Bacteria</taxon>
        <taxon>Pseudomonadati</taxon>
        <taxon>Pseudomonadota</taxon>
        <taxon>Betaproteobacteria</taxon>
        <taxon>Burkholderiales</taxon>
        <taxon>Burkholderiaceae</taxon>
        <taxon>Paraburkholderia</taxon>
    </lineage>
</organism>
<dbReference type="STRING" id="1247936.BN2475_280019"/>
<keyword evidence="2" id="KW-1185">Reference proteome</keyword>
<gene>
    <name evidence="1" type="ORF">BN2475_280019</name>
</gene>
<reference evidence="1 2" key="1">
    <citation type="submission" date="2016-12" db="EMBL/GenBank/DDBJ databases">
        <authorList>
            <person name="Song W.-J."/>
            <person name="Kurnit D.M."/>
        </authorList>
    </citation>
    <scope>NUCLEOTIDE SEQUENCE [LARGE SCALE GENOMIC DNA]</scope>
    <source>
        <strain evidence="1 2">STM7296</strain>
    </source>
</reference>
<accession>A0A1N7S2B0</accession>
<dbReference type="Proteomes" id="UP000187012">
    <property type="component" value="Unassembled WGS sequence"/>
</dbReference>
<evidence type="ECO:0000313" key="1">
    <source>
        <dbReference type="EMBL" id="SIT41117.1"/>
    </source>
</evidence>
<protein>
    <submittedName>
        <fullName evidence="1">Uncharacterized protein</fullName>
    </submittedName>
</protein>
<proteinExistence type="predicted"/>
<dbReference type="AlphaFoldDB" id="A0A1N7S2B0"/>
<sequence length="61" mass="7016">MQIDDGEKRFELADGDACEWHQAILKKNLRIVNNPLIVRNGCIPDTRPIDAYGQTRLDFQC</sequence>